<dbReference type="InterPro" id="IPR036047">
    <property type="entry name" value="F-box-like_dom_sf"/>
</dbReference>
<dbReference type="GO" id="GO:0005737">
    <property type="term" value="C:cytoplasm"/>
    <property type="evidence" value="ECO:0007669"/>
    <property type="project" value="TreeGrafter"/>
</dbReference>
<dbReference type="PANTHER" id="PTHR45982:SF3">
    <property type="entry name" value="F-BOX PROTEIN POF9"/>
    <property type="match status" value="1"/>
</dbReference>
<accession>A0A9W6Z3P8</accession>
<comment type="caution">
    <text evidence="2">The sequence shown here is derived from an EMBL/GenBank/DDBJ whole genome shotgun (WGS) entry which is preliminary data.</text>
</comment>
<evidence type="ECO:0000256" key="1">
    <source>
        <dbReference type="PROSITE-ProRule" id="PRU00235"/>
    </source>
</evidence>
<dbReference type="GO" id="GO:0005085">
    <property type="term" value="F:guanyl-nucleotide exchange factor activity"/>
    <property type="evidence" value="ECO:0007669"/>
    <property type="project" value="TreeGrafter"/>
</dbReference>
<dbReference type="InterPro" id="IPR051553">
    <property type="entry name" value="Ran_GTPase-activating"/>
</dbReference>
<organism evidence="2 3">
    <name type="scientific">Ambrosiozyma monospora</name>
    <name type="common">Yeast</name>
    <name type="synonym">Endomycopsis monosporus</name>
    <dbReference type="NCBI Taxonomy" id="43982"/>
    <lineage>
        <taxon>Eukaryota</taxon>
        <taxon>Fungi</taxon>
        <taxon>Dikarya</taxon>
        <taxon>Ascomycota</taxon>
        <taxon>Saccharomycotina</taxon>
        <taxon>Pichiomycetes</taxon>
        <taxon>Pichiales</taxon>
        <taxon>Pichiaceae</taxon>
        <taxon>Ambrosiozyma</taxon>
    </lineage>
</organism>
<name>A0A9W6Z3P8_AMBMO</name>
<gene>
    <name evidence="2" type="ORF">Amon01_000765700</name>
</gene>
<dbReference type="Proteomes" id="UP001165063">
    <property type="component" value="Unassembled WGS sequence"/>
</dbReference>
<dbReference type="Pfam" id="PF13540">
    <property type="entry name" value="RCC1_2"/>
    <property type="match status" value="1"/>
</dbReference>
<dbReference type="InterPro" id="IPR009091">
    <property type="entry name" value="RCC1/BLIP-II"/>
</dbReference>
<dbReference type="EMBL" id="BSXU01005789">
    <property type="protein sequence ID" value="GMG55584.1"/>
    <property type="molecule type" value="Genomic_DNA"/>
</dbReference>
<protein>
    <submittedName>
        <fullName evidence="2">Unnamed protein product</fullName>
    </submittedName>
</protein>
<proteinExistence type="predicted"/>
<dbReference type="InterPro" id="IPR000408">
    <property type="entry name" value="Reg_chr_condens"/>
</dbReference>
<reference evidence="2" key="1">
    <citation type="submission" date="2023-04" db="EMBL/GenBank/DDBJ databases">
        <title>Ambrosiozyma monospora NBRC 1965.</title>
        <authorList>
            <person name="Ichikawa N."/>
            <person name="Sato H."/>
            <person name="Tonouchi N."/>
        </authorList>
    </citation>
    <scope>NUCLEOTIDE SEQUENCE</scope>
    <source>
        <strain evidence="2">NBRC 1965</strain>
    </source>
</reference>
<dbReference type="PANTHER" id="PTHR45982">
    <property type="entry name" value="REGULATOR OF CHROMOSOME CONDENSATION"/>
    <property type="match status" value="1"/>
</dbReference>
<dbReference type="Gene3D" id="2.130.10.30">
    <property type="entry name" value="Regulator of chromosome condensation 1/beta-lactamase-inhibitor protein II"/>
    <property type="match status" value="2"/>
</dbReference>
<dbReference type="AlphaFoldDB" id="A0A9W6Z3P8"/>
<sequence>MCSSQTPLQNTGKPLTILDLGDDIICFHLVQFLDDRDIVSLFLTCKQLYQTLNTTVVWQQLFQNTFHSVRSAIPLQLQLKWPKLYSLRKNAQLYTWGSNDFSRLGVPQVPDENYEYISVGRAIIRRMAHPLHLDLHGKYSSTKNSRLVNASGTGDDKSDIIDITGGGFSFEILTSSGNVYFTGTSYMGQLSQSAPGPELIAHRRFGRMGTDFRWKSVNKVTTCNSSNSNGDGDEELEKDENAHFVEMSSGRTHFIALSENKQDIWTWDERRQFHKGVKLNLVNPDTHASLIDEKHTVAKVRAGWGLSSCLINGVGIVVWNSREGVPNEHQTSVFGPSSASVTVIEDTKQDKVADYIVLERYILYITFHGELMKVKLNGDDLGKAVSIPNSGRLEKFHKYAESHSDTLSSPSFVRISGNFNKFAVMTNDDQVLLGNSNDFLPVVHPELQHNSIISMAVGDYHYLALNKKGEVYSWGTESERNGCLGDLGSFQEILESGIGVMSGRSLVVEHPTKIKLPHGGVALAIAAGGWHSAALVGFY</sequence>
<dbReference type="PROSITE" id="PS50012">
    <property type="entry name" value="RCC1_3"/>
    <property type="match status" value="1"/>
</dbReference>
<dbReference type="SUPFAM" id="SSF81383">
    <property type="entry name" value="F-box domain"/>
    <property type="match status" value="1"/>
</dbReference>
<evidence type="ECO:0000313" key="2">
    <source>
        <dbReference type="EMBL" id="GMG55584.1"/>
    </source>
</evidence>
<evidence type="ECO:0000313" key="3">
    <source>
        <dbReference type="Proteomes" id="UP001165063"/>
    </source>
</evidence>
<dbReference type="SUPFAM" id="SSF50985">
    <property type="entry name" value="RCC1/BLIP-II"/>
    <property type="match status" value="1"/>
</dbReference>
<keyword evidence="3" id="KW-1185">Reference proteome</keyword>
<dbReference type="OrthoDB" id="61110at2759"/>
<feature type="repeat" description="RCC1" evidence="1">
    <location>
        <begin position="469"/>
        <end position="538"/>
    </location>
</feature>